<keyword evidence="2" id="KW-0732">Signal</keyword>
<feature type="signal peptide" evidence="2">
    <location>
        <begin position="1"/>
        <end position="23"/>
    </location>
</feature>
<evidence type="ECO:0000313" key="4">
    <source>
        <dbReference type="Proteomes" id="UP000600101"/>
    </source>
</evidence>
<comment type="similarity">
    <text evidence="1">Belongs to the UPF0065 (bug) family.</text>
</comment>
<feature type="chain" id="PRO_5040898133" evidence="2">
    <location>
        <begin position="24"/>
        <end position="322"/>
    </location>
</feature>
<organism evidence="3 4">
    <name type="scientific">Siccirubricoccus deserti</name>
    <dbReference type="NCBI Taxonomy" id="2013562"/>
    <lineage>
        <taxon>Bacteria</taxon>
        <taxon>Pseudomonadati</taxon>
        <taxon>Pseudomonadota</taxon>
        <taxon>Alphaproteobacteria</taxon>
        <taxon>Acetobacterales</taxon>
        <taxon>Roseomonadaceae</taxon>
        <taxon>Siccirubricoccus</taxon>
    </lineage>
</organism>
<dbReference type="Pfam" id="PF03401">
    <property type="entry name" value="TctC"/>
    <property type="match status" value="1"/>
</dbReference>
<dbReference type="Gene3D" id="3.40.190.10">
    <property type="entry name" value="Periplasmic binding protein-like II"/>
    <property type="match status" value="1"/>
</dbReference>
<dbReference type="Gene3D" id="3.40.190.150">
    <property type="entry name" value="Bordetella uptake gene, domain 1"/>
    <property type="match status" value="1"/>
</dbReference>
<dbReference type="EMBL" id="JACOMF010000057">
    <property type="protein sequence ID" value="MBC4018485.1"/>
    <property type="molecule type" value="Genomic_DNA"/>
</dbReference>
<reference evidence="3" key="1">
    <citation type="submission" date="2020-08" db="EMBL/GenBank/DDBJ databases">
        <authorList>
            <person name="Hu Y."/>
            <person name="Nguyen S.V."/>
            <person name="Li F."/>
            <person name="Fanning S."/>
        </authorList>
    </citation>
    <scope>NUCLEOTIDE SEQUENCE</scope>
    <source>
        <strain evidence="3">SYSU D8009</strain>
    </source>
</reference>
<dbReference type="PIRSF" id="PIRSF017082">
    <property type="entry name" value="YflP"/>
    <property type="match status" value="1"/>
</dbReference>
<accession>A0A9X0R2P6</accession>
<gene>
    <name evidence="3" type="ORF">H7965_24730</name>
</gene>
<name>A0A9X0R2P6_9PROT</name>
<proteinExistence type="inferred from homology"/>
<dbReference type="InterPro" id="IPR005064">
    <property type="entry name" value="BUG"/>
</dbReference>
<evidence type="ECO:0000256" key="2">
    <source>
        <dbReference type="SAM" id="SignalP"/>
    </source>
</evidence>
<sequence>MHRIHRRALLTAPALLAATGARAQGFPQRPVRIISPFTPGGGTDTTARVLAPGMGEFLGQPVIVENRPGAAASLGAAAVAESPADGHTLLIDSLNHVVNPHLLRGLRFDYATAFTPISVLTILPQLLVVPTSLPVTTVAEFVAWARARPGRLAFGSSGNASGSHLVSTVFLQETGLDLQHVPYRGGSAVLPDLIAGTVVFAFATVNSVTGLVQEGRLRALAIASAQRVPALPAVPTMAEAGYPKVALDEWNGLYAPAGTPPAVLARIHAAVRHAMAQQMVRDRFAGIGAILVGSPPEEAARYVAGLREAMGRLVRAANITVE</sequence>
<dbReference type="AlphaFoldDB" id="A0A9X0R2P6"/>
<evidence type="ECO:0000313" key="3">
    <source>
        <dbReference type="EMBL" id="MBC4018485.1"/>
    </source>
</evidence>
<evidence type="ECO:0000256" key="1">
    <source>
        <dbReference type="ARBA" id="ARBA00006987"/>
    </source>
</evidence>
<comment type="caution">
    <text evidence="3">The sequence shown here is derived from an EMBL/GenBank/DDBJ whole genome shotgun (WGS) entry which is preliminary data.</text>
</comment>
<dbReference type="PANTHER" id="PTHR42928">
    <property type="entry name" value="TRICARBOXYLATE-BINDING PROTEIN"/>
    <property type="match status" value="1"/>
</dbReference>
<dbReference type="PANTHER" id="PTHR42928:SF5">
    <property type="entry name" value="BLR1237 PROTEIN"/>
    <property type="match status" value="1"/>
</dbReference>
<dbReference type="InterPro" id="IPR042100">
    <property type="entry name" value="Bug_dom1"/>
</dbReference>
<dbReference type="RefSeq" id="WP_186773236.1">
    <property type="nucleotide sequence ID" value="NZ_JACOMF010000057.1"/>
</dbReference>
<protein>
    <submittedName>
        <fullName evidence="3">Twin-arginine translocation pathway signal protein</fullName>
    </submittedName>
</protein>
<dbReference type="Proteomes" id="UP000600101">
    <property type="component" value="Unassembled WGS sequence"/>
</dbReference>
<dbReference type="SUPFAM" id="SSF53850">
    <property type="entry name" value="Periplasmic binding protein-like II"/>
    <property type="match status" value="1"/>
</dbReference>
<keyword evidence="4" id="KW-1185">Reference proteome</keyword>